<evidence type="ECO:0000313" key="2">
    <source>
        <dbReference type="Proteomes" id="UP000176191"/>
    </source>
</evidence>
<dbReference type="EMBL" id="MFAK01000004">
    <property type="protein sequence ID" value="OGD75451.1"/>
    <property type="molecule type" value="Genomic_DNA"/>
</dbReference>
<name>A0A1F5F747_9BACT</name>
<protein>
    <submittedName>
        <fullName evidence="1">Uncharacterized protein</fullName>
    </submittedName>
</protein>
<dbReference type="AlphaFoldDB" id="A0A1F5F747"/>
<reference evidence="1 2" key="1">
    <citation type="journal article" date="2016" name="Nat. Commun.">
        <title>Thousands of microbial genomes shed light on interconnected biogeochemical processes in an aquifer system.</title>
        <authorList>
            <person name="Anantharaman K."/>
            <person name="Brown C.T."/>
            <person name="Hug L.A."/>
            <person name="Sharon I."/>
            <person name="Castelle C.J."/>
            <person name="Probst A.J."/>
            <person name="Thomas B.C."/>
            <person name="Singh A."/>
            <person name="Wilkins M.J."/>
            <person name="Karaoz U."/>
            <person name="Brodie E.L."/>
            <person name="Williams K.H."/>
            <person name="Hubbard S.S."/>
            <person name="Banfield J.F."/>
        </authorList>
    </citation>
    <scope>NUCLEOTIDE SEQUENCE [LARGE SCALE GENOMIC DNA]</scope>
</reference>
<gene>
    <name evidence="1" type="ORF">A2228_01715</name>
</gene>
<evidence type="ECO:0000313" key="1">
    <source>
        <dbReference type="EMBL" id="OGD75451.1"/>
    </source>
</evidence>
<organism evidence="1 2">
    <name type="scientific">Candidatus Collierbacteria bacterium RIFOXYA2_FULL_46_10</name>
    <dbReference type="NCBI Taxonomy" id="1817726"/>
    <lineage>
        <taxon>Bacteria</taxon>
        <taxon>Candidatus Collieribacteriota</taxon>
    </lineage>
</organism>
<accession>A0A1F5F747</accession>
<comment type="caution">
    <text evidence="1">The sequence shown here is derived from an EMBL/GenBank/DDBJ whole genome shotgun (WGS) entry which is preliminary data.</text>
</comment>
<dbReference type="Proteomes" id="UP000176191">
    <property type="component" value="Unassembled WGS sequence"/>
</dbReference>
<proteinExistence type="predicted"/>
<sequence length="91" mass="10235">MSYNQLLLLAYFLQGGEKILTVRQMEAGTPLKKKVLGGVLSSLSRTRFRGISLIEPMGKAQDKVGLRWKLNTQILDLIKTKKEVARLLASY</sequence>